<feature type="binding site" evidence="3">
    <location>
        <position position="232"/>
    </location>
    <ligand>
        <name>FAD</name>
        <dbReference type="ChEBI" id="CHEBI:57692"/>
    </ligand>
</feature>
<dbReference type="InterPro" id="IPR012132">
    <property type="entry name" value="GMC_OxRdtase"/>
</dbReference>
<keyword evidence="8" id="KW-1185">Reference proteome</keyword>
<evidence type="ECO:0000259" key="6">
    <source>
        <dbReference type="PROSITE" id="PS00624"/>
    </source>
</evidence>
<dbReference type="EMBL" id="ML977151">
    <property type="protein sequence ID" value="KAF1987710.1"/>
    <property type="molecule type" value="Genomic_DNA"/>
</dbReference>
<feature type="active site" description="Proton acceptor" evidence="2">
    <location>
        <position position="540"/>
    </location>
</feature>
<reference evidence="7" key="1">
    <citation type="journal article" date="2020" name="Stud. Mycol.">
        <title>101 Dothideomycetes genomes: a test case for predicting lifestyles and emergence of pathogens.</title>
        <authorList>
            <person name="Haridas S."/>
            <person name="Albert R."/>
            <person name="Binder M."/>
            <person name="Bloem J."/>
            <person name="Labutti K."/>
            <person name="Salamov A."/>
            <person name="Andreopoulos B."/>
            <person name="Baker S."/>
            <person name="Barry K."/>
            <person name="Bills G."/>
            <person name="Bluhm B."/>
            <person name="Cannon C."/>
            <person name="Castanera R."/>
            <person name="Culley D."/>
            <person name="Daum C."/>
            <person name="Ezra D."/>
            <person name="Gonzalez J."/>
            <person name="Henrissat B."/>
            <person name="Kuo A."/>
            <person name="Liang C."/>
            <person name="Lipzen A."/>
            <person name="Lutzoni F."/>
            <person name="Magnuson J."/>
            <person name="Mondo S."/>
            <person name="Nolan M."/>
            <person name="Ohm R."/>
            <person name="Pangilinan J."/>
            <person name="Park H.-J."/>
            <person name="Ramirez L."/>
            <person name="Alfaro M."/>
            <person name="Sun H."/>
            <person name="Tritt A."/>
            <person name="Yoshinaga Y."/>
            <person name="Zwiers L.-H."/>
            <person name="Turgeon B."/>
            <person name="Goodwin S."/>
            <person name="Spatafora J."/>
            <person name="Crous P."/>
            <person name="Grigoriev I."/>
        </authorList>
    </citation>
    <scope>NUCLEOTIDE SEQUENCE</scope>
    <source>
        <strain evidence="7">CBS 113979</strain>
    </source>
</reference>
<evidence type="ECO:0000256" key="3">
    <source>
        <dbReference type="PIRSR" id="PIRSR000137-2"/>
    </source>
</evidence>
<accession>A0A6G1H3W0</accession>
<dbReference type="InterPro" id="IPR007867">
    <property type="entry name" value="GMC_OxRtase_C"/>
</dbReference>
<dbReference type="AlphaFoldDB" id="A0A6G1H3W0"/>
<dbReference type="OrthoDB" id="269227at2759"/>
<comment type="similarity">
    <text evidence="1 4">Belongs to the GMC oxidoreductase family.</text>
</comment>
<sequence length="572" mass="62534">MAGTSYDFIVVGSGPAGAVVASRLAKTAKAPKVLLLEAGSADTNDDARVLFDRYNTLMTHPQYNWGYQSSPQEQLNGRQVDYSRGRGLGGSSKINFACYTNGPRGDYEHWARMMGDEFFNWENCRRRWNEIESYPSKVSPEYAKYADPSQGEHGSNGPLKISLPEVWERTITDTLDVLQEQGFKLNLDANSGDQIGAACVPSTASKGMRSTSAIAFLSNPPKNLTIVTDSPVEKLLLEGKKAVGVVAGGKQYRASKEVILSAGALDTPKILLLSGIGSKSELARHNISCVHDLPGVGQNLEDHVYIPMTVQVKPGWNDRTALNDPAAHAAAKAQFEKDGSGPLAILYSAALMGWARPSDELKASKEWQSLPTAQKRHYEDPTVPAWEIVTHCPPLSPLADPQHHYFTVLVIGFMPQSRGSVTLASADFKDPPIGNPNVLSHPFDVKNFVLATRDAYKVLTSPRVAQDTVAVFSAPKSMGEEDVMAYVREHAGTVWHMSCTAKMGKEGEEEAVVDTRFRVRGVEGLRLVDMSVTPFLVNGHPMAQAYLIGEMGAERLVEEYGLDDKERERGRL</sequence>
<protein>
    <submittedName>
        <fullName evidence="7">GMC oxidoreductase</fullName>
    </submittedName>
</protein>
<evidence type="ECO:0000313" key="8">
    <source>
        <dbReference type="Proteomes" id="UP000800041"/>
    </source>
</evidence>
<evidence type="ECO:0000259" key="5">
    <source>
        <dbReference type="PROSITE" id="PS00623"/>
    </source>
</evidence>
<dbReference type="Gene3D" id="3.30.560.10">
    <property type="entry name" value="Glucose Oxidase, domain 3"/>
    <property type="match status" value="1"/>
</dbReference>
<feature type="active site" description="Proton donor" evidence="2">
    <location>
        <position position="496"/>
    </location>
</feature>
<gene>
    <name evidence="7" type="ORF">K402DRAFT_375108</name>
</gene>
<dbReference type="Gene3D" id="3.50.50.60">
    <property type="entry name" value="FAD/NAD(P)-binding domain"/>
    <property type="match status" value="1"/>
</dbReference>
<name>A0A6G1H3W0_9PEZI</name>
<dbReference type="GO" id="GO:0050660">
    <property type="term" value="F:flavin adenine dinucleotide binding"/>
    <property type="evidence" value="ECO:0007669"/>
    <property type="project" value="InterPro"/>
</dbReference>
<feature type="domain" description="Glucose-methanol-choline oxidoreductase N-terminal" evidence="5">
    <location>
        <begin position="85"/>
        <end position="108"/>
    </location>
</feature>
<dbReference type="SUPFAM" id="SSF54373">
    <property type="entry name" value="FAD-linked reductases, C-terminal domain"/>
    <property type="match status" value="1"/>
</dbReference>
<comment type="cofactor">
    <cofactor evidence="3">
        <name>FAD</name>
        <dbReference type="ChEBI" id="CHEBI:57692"/>
    </cofactor>
</comment>
<dbReference type="Pfam" id="PF00732">
    <property type="entry name" value="GMC_oxred_N"/>
    <property type="match status" value="1"/>
</dbReference>
<dbReference type="Proteomes" id="UP000800041">
    <property type="component" value="Unassembled WGS sequence"/>
</dbReference>
<keyword evidence="4" id="KW-0285">Flavoprotein</keyword>
<evidence type="ECO:0000256" key="4">
    <source>
        <dbReference type="RuleBase" id="RU003968"/>
    </source>
</evidence>
<feature type="domain" description="Glucose-methanol-choline oxidoreductase N-terminal" evidence="6">
    <location>
        <begin position="263"/>
        <end position="277"/>
    </location>
</feature>
<evidence type="ECO:0000256" key="1">
    <source>
        <dbReference type="ARBA" id="ARBA00010790"/>
    </source>
</evidence>
<organism evidence="7 8">
    <name type="scientific">Aulographum hederae CBS 113979</name>
    <dbReference type="NCBI Taxonomy" id="1176131"/>
    <lineage>
        <taxon>Eukaryota</taxon>
        <taxon>Fungi</taxon>
        <taxon>Dikarya</taxon>
        <taxon>Ascomycota</taxon>
        <taxon>Pezizomycotina</taxon>
        <taxon>Dothideomycetes</taxon>
        <taxon>Pleosporomycetidae</taxon>
        <taxon>Aulographales</taxon>
        <taxon>Aulographaceae</taxon>
    </lineage>
</organism>
<dbReference type="InterPro" id="IPR000172">
    <property type="entry name" value="GMC_OxRdtase_N"/>
</dbReference>
<proteinExistence type="inferred from homology"/>
<evidence type="ECO:0000313" key="7">
    <source>
        <dbReference type="EMBL" id="KAF1987710.1"/>
    </source>
</evidence>
<dbReference type="PROSITE" id="PS00624">
    <property type="entry name" value="GMC_OXRED_2"/>
    <property type="match status" value="1"/>
</dbReference>
<dbReference type="Pfam" id="PF05199">
    <property type="entry name" value="GMC_oxred_C"/>
    <property type="match status" value="1"/>
</dbReference>
<dbReference type="PROSITE" id="PS00623">
    <property type="entry name" value="GMC_OXRED_1"/>
    <property type="match status" value="1"/>
</dbReference>
<keyword evidence="3 4" id="KW-0274">FAD</keyword>
<dbReference type="PANTHER" id="PTHR11552:SF134">
    <property type="entry name" value="GLUCOSE-METHANOL-CHOLINE OXIDOREDUCTASE N-TERMINAL DOMAIN-CONTAINING PROTEIN"/>
    <property type="match status" value="1"/>
</dbReference>
<dbReference type="InterPro" id="IPR036188">
    <property type="entry name" value="FAD/NAD-bd_sf"/>
</dbReference>
<evidence type="ECO:0000256" key="2">
    <source>
        <dbReference type="PIRSR" id="PIRSR000137-1"/>
    </source>
</evidence>
<dbReference type="GO" id="GO:0016614">
    <property type="term" value="F:oxidoreductase activity, acting on CH-OH group of donors"/>
    <property type="evidence" value="ECO:0007669"/>
    <property type="project" value="InterPro"/>
</dbReference>
<dbReference type="PANTHER" id="PTHR11552">
    <property type="entry name" value="GLUCOSE-METHANOL-CHOLINE GMC OXIDOREDUCTASE"/>
    <property type="match status" value="1"/>
</dbReference>
<dbReference type="SUPFAM" id="SSF51905">
    <property type="entry name" value="FAD/NAD(P)-binding domain"/>
    <property type="match status" value="1"/>
</dbReference>
<feature type="binding site" evidence="3">
    <location>
        <begin position="495"/>
        <end position="496"/>
    </location>
    <ligand>
        <name>FAD</name>
        <dbReference type="ChEBI" id="CHEBI:57692"/>
    </ligand>
</feature>
<dbReference type="PIRSF" id="PIRSF000137">
    <property type="entry name" value="Alcohol_oxidase"/>
    <property type="match status" value="1"/>
</dbReference>